<evidence type="ECO:0000256" key="1">
    <source>
        <dbReference type="SAM" id="MobiDB-lite"/>
    </source>
</evidence>
<evidence type="ECO:0000313" key="2">
    <source>
        <dbReference type="EMBL" id="KAA8568825.1"/>
    </source>
</evidence>
<dbReference type="VEuPathDB" id="FungiDB:MFRU_017g00280"/>
<feature type="region of interest" description="Disordered" evidence="1">
    <location>
        <begin position="1"/>
        <end position="26"/>
    </location>
</feature>
<organism evidence="2 3">
    <name type="scientific">Monilinia fructicola</name>
    <name type="common">Brown rot fungus</name>
    <name type="synonym">Ciboria fructicola</name>
    <dbReference type="NCBI Taxonomy" id="38448"/>
    <lineage>
        <taxon>Eukaryota</taxon>
        <taxon>Fungi</taxon>
        <taxon>Dikarya</taxon>
        <taxon>Ascomycota</taxon>
        <taxon>Pezizomycotina</taxon>
        <taxon>Leotiomycetes</taxon>
        <taxon>Helotiales</taxon>
        <taxon>Sclerotiniaceae</taxon>
        <taxon>Monilinia</taxon>
    </lineage>
</organism>
<evidence type="ECO:0008006" key="4">
    <source>
        <dbReference type="Google" id="ProtNLM"/>
    </source>
</evidence>
<proteinExistence type="predicted"/>
<comment type="caution">
    <text evidence="2">The sequence shown here is derived from an EMBL/GenBank/DDBJ whole genome shotgun (WGS) entry which is preliminary data.</text>
</comment>
<dbReference type="Proteomes" id="UP000322873">
    <property type="component" value="Unassembled WGS sequence"/>
</dbReference>
<protein>
    <recommendedName>
        <fullName evidence="4">F-box domain-containing protein</fullName>
    </recommendedName>
</protein>
<dbReference type="AlphaFoldDB" id="A0A5M9JP99"/>
<accession>A0A5M9JP99</accession>
<gene>
    <name evidence="2" type="ORF">EYC84_007808</name>
</gene>
<reference evidence="2 3" key="1">
    <citation type="submission" date="2019-06" db="EMBL/GenBank/DDBJ databases">
        <title>Genome Sequence of the Brown Rot Fungal Pathogen Monilinia fructicola.</title>
        <authorList>
            <person name="De Miccolis Angelini R.M."/>
            <person name="Landi L."/>
            <person name="Abate D."/>
            <person name="Pollastro S."/>
            <person name="Romanazzi G."/>
            <person name="Faretra F."/>
        </authorList>
    </citation>
    <scope>NUCLEOTIDE SEQUENCE [LARGE SCALE GENOMIC DNA]</scope>
    <source>
        <strain evidence="2 3">Mfrc123</strain>
    </source>
</reference>
<evidence type="ECO:0000313" key="3">
    <source>
        <dbReference type="Proteomes" id="UP000322873"/>
    </source>
</evidence>
<keyword evidence="3" id="KW-1185">Reference proteome</keyword>
<sequence length="276" mass="30448">MSPLGDAFGSLQPTTQSDASTEATEDNTMASQLIQLPAELILIVASMLPTSSAACLALSSRRISKILGPGHWRSLQIGAPGILRAFLTSLGRDLPQYFTWVSIPWSQRDGYLDRLVDDLHRDICKHTNSGLLGAHLTAKLVKSRLAQLEAQEEIRPQTLQCPECWMEHELDIADLGTRGFAILITKWVNLGSGLDFRDPKWQSHVTARANLNGGHPRQTGDIKKNFEAQTEIPMRDLTADNKLKLSSGRYERLLERLMHPDSHGGAVAPGGGRKQR</sequence>
<dbReference type="EMBL" id="VICG01000009">
    <property type="protein sequence ID" value="KAA8568825.1"/>
    <property type="molecule type" value="Genomic_DNA"/>
</dbReference>
<feature type="compositionally biased region" description="Polar residues" evidence="1">
    <location>
        <begin position="11"/>
        <end position="26"/>
    </location>
</feature>
<name>A0A5M9JP99_MONFR</name>